<dbReference type="EMBL" id="GGFK01015041">
    <property type="protein sequence ID" value="MBW48362.1"/>
    <property type="molecule type" value="Transcribed_RNA"/>
</dbReference>
<evidence type="ECO:0000313" key="1">
    <source>
        <dbReference type="EMBL" id="MBW48362.1"/>
    </source>
</evidence>
<name>A0A2M4B5S9_9DIPT</name>
<protein>
    <submittedName>
        <fullName evidence="1">Putative secreted protein</fullName>
    </submittedName>
</protein>
<reference evidence="1" key="1">
    <citation type="submission" date="2018-01" db="EMBL/GenBank/DDBJ databases">
        <title>An insight into the sialome of Amazonian anophelines.</title>
        <authorList>
            <person name="Ribeiro J.M."/>
            <person name="Scarpassa V."/>
            <person name="Calvo E."/>
        </authorList>
    </citation>
    <scope>NUCLEOTIDE SEQUENCE</scope>
    <source>
        <tissue evidence="1">Salivary glands</tissue>
    </source>
</reference>
<accession>A0A2M4B5S9</accession>
<dbReference type="AlphaFoldDB" id="A0A2M4B5S9"/>
<organism evidence="1">
    <name type="scientific">Anopheles triannulatus</name>
    <dbReference type="NCBI Taxonomy" id="58253"/>
    <lineage>
        <taxon>Eukaryota</taxon>
        <taxon>Metazoa</taxon>
        <taxon>Ecdysozoa</taxon>
        <taxon>Arthropoda</taxon>
        <taxon>Hexapoda</taxon>
        <taxon>Insecta</taxon>
        <taxon>Pterygota</taxon>
        <taxon>Neoptera</taxon>
        <taxon>Endopterygota</taxon>
        <taxon>Diptera</taxon>
        <taxon>Nematocera</taxon>
        <taxon>Culicoidea</taxon>
        <taxon>Culicidae</taxon>
        <taxon>Anophelinae</taxon>
        <taxon>Anopheles</taxon>
    </lineage>
</organism>
<sequence length="74" mass="8387">MRCEQILQTFLLYRWAVYVFGVAWTNELHVNIPSIPALSGECTVWCISAAHTQCLCKRWGMGLMGKKQTAALIK</sequence>
<proteinExistence type="predicted"/>